<reference evidence="1" key="1">
    <citation type="submission" date="2021-04" db="EMBL/GenBank/DDBJ databases">
        <authorList>
            <person name="Postec A."/>
        </authorList>
    </citation>
    <scope>NUCLEOTIDE SEQUENCE</scope>
    <source>
        <strain evidence="1">F1F22</strain>
    </source>
</reference>
<dbReference type="RefSeq" id="WP_271435296.1">
    <property type="nucleotide sequence ID" value="NZ_CP073355.1"/>
</dbReference>
<protein>
    <recommendedName>
        <fullName evidence="3">ATP-grasp fold RimK-type domain-containing protein</fullName>
    </recommendedName>
</protein>
<dbReference type="EMBL" id="CP073355">
    <property type="protein sequence ID" value="URA10163.1"/>
    <property type="molecule type" value="Genomic_DNA"/>
</dbReference>
<keyword evidence="2" id="KW-1185">Reference proteome</keyword>
<evidence type="ECO:0008006" key="3">
    <source>
        <dbReference type="Google" id="ProtNLM"/>
    </source>
</evidence>
<sequence length="141" mass="16405">MSDLIVVQEFLPTSFDWRVGVLNGEALYVCKYYMARKHWQIVNYSTEGQDKYGRFETLPVELAPRKLISMALKAARLVGKGLYGLDIKQVGEQFYLIEINDKPNIDAGIEDKILRDRLYRRIMRHFALEVSRKKNFLSSQG</sequence>
<dbReference type="Proteomes" id="UP001056539">
    <property type="component" value="Chromosome"/>
</dbReference>
<dbReference type="Gene3D" id="3.30.470.20">
    <property type="entry name" value="ATP-grasp fold, B domain"/>
    <property type="match status" value="1"/>
</dbReference>
<proteinExistence type="predicted"/>
<dbReference type="AlphaFoldDB" id="A0AAX3BD02"/>
<evidence type="ECO:0000313" key="2">
    <source>
        <dbReference type="Proteomes" id="UP001056539"/>
    </source>
</evidence>
<organism evidence="1 2">
    <name type="scientific">Thermospira aquatica</name>
    <dbReference type="NCBI Taxonomy" id="2828656"/>
    <lineage>
        <taxon>Bacteria</taxon>
        <taxon>Pseudomonadati</taxon>
        <taxon>Spirochaetota</taxon>
        <taxon>Spirochaetia</taxon>
        <taxon>Brevinematales</taxon>
        <taxon>Thermospiraceae</taxon>
        <taxon>Thermospira</taxon>
    </lineage>
</organism>
<accession>A0AAX3BD02</accession>
<gene>
    <name evidence="1" type="ORF">KDW03_11895</name>
</gene>
<reference evidence="1" key="2">
    <citation type="submission" date="2022-06" db="EMBL/GenBank/DDBJ databases">
        <title>Thermospira aquatica gen. nov., sp. nov.</title>
        <authorList>
            <person name="Ben Ali Gam Z."/>
            <person name="Labat M."/>
        </authorList>
    </citation>
    <scope>NUCLEOTIDE SEQUENCE</scope>
    <source>
        <strain evidence="1">F1F22</strain>
    </source>
</reference>
<evidence type="ECO:0000313" key="1">
    <source>
        <dbReference type="EMBL" id="URA10163.1"/>
    </source>
</evidence>
<name>A0AAX3BD02_9SPIR</name>
<dbReference type="SUPFAM" id="SSF56059">
    <property type="entry name" value="Glutathione synthetase ATP-binding domain-like"/>
    <property type="match status" value="1"/>
</dbReference>
<dbReference type="KEGG" id="taqu:KDW03_11895"/>